<keyword evidence="1" id="KW-1133">Transmembrane helix</keyword>
<feature type="transmembrane region" description="Helical" evidence="1">
    <location>
        <begin position="15"/>
        <end position="34"/>
    </location>
</feature>
<dbReference type="RefSeq" id="WP_238184503.1">
    <property type="nucleotide sequence ID" value="NZ_BPRB01000259.1"/>
</dbReference>
<keyword evidence="1" id="KW-0812">Transmembrane</keyword>
<gene>
    <name evidence="2" type="ORF">MPOCJGCO_4077</name>
</gene>
<evidence type="ECO:0000313" key="3">
    <source>
        <dbReference type="Proteomes" id="UP001055057"/>
    </source>
</evidence>
<protein>
    <submittedName>
        <fullName evidence="2">Uncharacterized protein</fullName>
    </submittedName>
</protein>
<evidence type="ECO:0000256" key="1">
    <source>
        <dbReference type="SAM" id="Phobius"/>
    </source>
</evidence>
<feature type="transmembrane region" description="Helical" evidence="1">
    <location>
        <begin position="88"/>
        <end position="108"/>
    </location>
</feature>
<accession>A0ABQ4U3A3</accession>
<dbReference type="Proteomes" id="UP001055057">
    <property type="component" value="Unassembled WGS sequence"/>
</dbReference>
<evidence type="ECO:0000313" key="2">
    <source>
        <dbReference type="EMBL" id="GJE61949.1"/>
    </source>
</evidence>
<proteinExistence type="predicted"/>
<keyword evidence="3" id="KW-1185">Reference proteome</keyword>
<reference evidence="2" key="1">
    <citation type="journal article" date="2021" name="Front. Microbiol.">
        <title>Comprehensive Comparative Genomics and Phenotyping of Methylobacterium Species.</title>
        <authorList>
            <person name="Alessa O."/>
            <person name="Ogura Y."/>
            <person name="Fujitani Y."/>
            <person name="Takami H."/>
            <person name="Hayashi T."/>
            <person name="Sahin N."/>
            <person name="Tani A."/>
        </authorList>
    </citation>
    <scope>NUCLEOTIDE SEQUENCE</scope>
    <source>
        <strain evidence="2">DSM 23632</strain>
    </source>
</reference>
<organism evidence="2 3">
    <name type="scientific">Methylobacterium trifolii</name>
    <dbReference type="NCBI Taxonomy" id="1003092"/>
    <lineage>
        <taxon>Bacteria</taxon>
        <taxon>Pseudomonadati</taxon>
        <taxon>Pseudomonadota</taxon>
        <taxon>Alphaproteobacteria</taxon>
        <taxon>Hyphomicrobiales</taxon>
        <taxon>Methylobacteriaceae</taxon>
        <taxon>Methylobacterium</taxon>
    </lineage>
</organism>
<dbReference type="EMBL" id="BPRB01000259">
    <property type="protein sequence ID" value="GJE61949.1"/>
    <property type="molecule type" value="Genomic_DNA"/>
</dbReference>
<feature type="transmembrane region" description="Helical" evidence="1">
    <location>
        <begin position="54"/>
        <end position="76"/>
    </location>
</feature>
<reference evidence="2" key="2">
    <citation type="submission" date="2021-08" db="EMBL/GenBank/DDBJ databases">
        <authorList>
            <person name="Tani A."/>
            <person name="Ola A."/>
            <person name="Ogura Y."/>
            <person name="Katsura K."/>
            <person name="Hayashi T."/>
        </authorList>
    </citation>
    <scope>NUCLEOTIDE SEQUENCE</scope>
    <source>
        <strain evidence="2">DSM 23632</strain>
    </source>
</reference>
<sequence length="113" mass="11954">MVAFFDAASGFARSTAGMTCALAAFTAGSIALFLKATPCGRTAANEQRKYQATLFNTLSASVLIVLGLTAVISGRVRELIPDPLGRTVFFLMVVAVAVLLHCIALFLLSRIED</sequence>
<name>A0ABQ4U3A3_9HYPH</name>
<keyword evidence="1" id="KW-0472">Membrane</keyword>
<comment type="caution">
    <text evidence="2">The sequence shown here is derived from an EMBL/GenBank/DDBJ whole genome shotgun (WGS) entry which is preliminary data.</text>
</comment>